<dbReference type="InterPro" id="IPR036396">
    <property type="entry name" value="Cyt_P450_sf"/>
</dbReference>
<accession>A0ABY5PF98</accession>
<evidence type="ECO:0000256" key="5">
    <source>
        <dbReference type="ARBA" id="ARBA00023002"/>
    </source>
</evidence>
<dbReference type="Proteomes" id="UP001058860">
    <property type="component" value="Chromosome"/>
</dbReference>
<dbReference type="PANTHER" id="PTHR24286:SF24">
    <property type="entry name" value="LANOSTEROL 14-ALPHA DEMETHYLASE"/>
    <property type="match status" value="1"/>
</dbReference>
<gene>
    <name evidence="9" type="ORF">LRS13_22025</name>
</gene>
<proteinExistence type="inferred from homology"/>
<evidence type="ECO:0000313" key="9">
    <source>
        <dbReference type="EMBL" id="UUY03318.1"/>
    </source>
</evidence>
<dbReference type="Pfam" id="PF00067">
    <property type="entry name" value="p450"/>
    <property type="match status" value="1"/>
</dbReference>
<keyword evidence="10" id="KW-1185">Reference proteome</keyword>
<organism evidence="9 10">
    <name type="scientific">Svornostia abyssi</name>
    <dbReference type="NCBI Taxonomy" id="2898438"/>
    <lineage>
        <taxon>Bacteria</taxon>
        <taxon>Bacillati</taxon>
        <taxon>Actinomycetota</taxon>
        <taxon>Thermoleophilia</taxon>
        <taxon>Solirubrobacterales</taxon>
        <taxon>Baekduiaceae</taxon>
        <taxon>Svornostia</taxon>
    </lineage>
</organism>
<dbReference type="SUPFAM" id="SSF48264">
    <property type="entry name" value="Cytochrome P450"/>
    <property type="match status" value="1"/>
</dbReference>
<evidence type="ECO:0000256" key="3">
    <source>
        <dbReference type="ARBA" id="ARBA00022617"/>
    </source>
</evidence>
<evidence type="ECO:0000256" key="8">
    <source>
        <dbReference type="SAM" id="MobiDB-lite"/>
    </source>
</evidence>
<keyword evidence="7" id="KW-0503">Monooxygenase</keyword>
<evidence type="ECO:0000256" key="7">
    <source>
        <dbReference type="ARBA" id="ARBA00023033"/>
    </source>
</evidence>
<dbReference type="PANTHER" id="PTHR24286">
    <property type="entry name" value="CYTOCHROME P450 26"/>
    <property type="match status" value="1"/>
</dbReference>
<keyword evidence="4" id="KW-0479">Metal-binding</keyword>
<comment type="similarity">
    <text evidence="2">Belongs to the cytochrome P450 family.</text>
</comment>
<dbReference type="EMBL" id="CP088295">
    <property type="protein sequence ID" value="UUY03318.1"/>
    <property type="molecule type" value="Genomic_DNA"/>
</dbReference>
<reference evidence="10" key="1">
    <citation type="submission" date="2021-11" db="EMBL/GenBank/DDBJ databases">
        <title>Cultivation dependent microbiological survey of springs from the worlds oldest radium mine currently devoted to the extraction of radon-saturated water.</title>
        <authorList>
            <person name="Kapinusova G."/>
            <person name="Smrhova T."/>
            <person name="Strejcek M."/>
            <person name="Suman J."/>
            <person name="Jani K."/>
            <person name="Pajer P."/>
            <person name="Uhlik O."/>
        </authorList>
    </citation>
    <scope>NUCLEOTIDE SEQUENCE [LARGE SCALE GENOMIC DNA]</scope>
    <source>
        <strain evidence="10">J379</strain>
    </source>
</reference>
<evidence type="ECO:0000256" key="4">
    <source>
        <dbReference type="ARBA" id="ARBA00022723"/>
    </source>
</evidence>
<dbReference type="InterPro" id="IPR001128">
    <property type="entry name" value="Cyt_P450"/>
</dbReference>
<evidence type="ECO:0000256" key="1">
    <source>
        <dbReference type="ARBA" id="ARBA00001971"/>
    </source>
</evidence>
<protein>
    <submittedName>
        <fullName evidence="9">Cytochrome P450</fullName>
    </submittedName>
</protein>
<dbReference type="Gene3D" id="1.10.630.10">
    <property type="entry name" value="Cytochrome P450"/>
    <property type="match status" value="1"/>
</dbReference>
<evidence type="ECO:0000313" key="10">
    <source>
        <dbReference type="Proteomes" id="UP001058860"/>
    </source>
</evidence>
<keyword evidence="3" id="KW-0349">Heme</keyword>
<feature type="region of interest" description="Disordered" evidence="8">
    <location>
        <begin position="355"/>
        <end position="383"/>
    </location>
</feature>
<feature type="region of interest" description="Disordered" evidence="8">
    <location>
        <begin position="492"/>
        <end position="517"/>
    </location>
</feature>
<sequence>MSAPMSLRARHAAASVFERMPPLPARALAEPPPGSGLKPIMGDPGLPLLGHSLTVMGDPLAVSRRGFERFGTVSWANIIGITIVSVYGPDGIETVLANRDKAFSSEIGWNEFIGPFFERGVMLMDFDEHLHHRRILQHAFKRERLVSYLRMMNPVIERGISEWRTGPGFELYPATKQLTLDIATEVFMGERLGPEADAVNRAFVNLVLGGNTPVRADVPGGRWHRGLQSRRMMEDYFRRKLPAKRAAETDDLFSVLCHAESEDGARFSDQDVINHMIFTMMAAHDTSTITLAMMGYFLAKHPEWQDHVREECLALDKEALDFDDLDALPVMDMVFKETLRMNPPVGMLARDAEGHRDRRPFRPGGLDRRAGHVRQPPHGAVLARPRPVRPRALLPRAPRGPAPQVRVGAIRRRRTQMHRPALRRHGGQGPPASAAAALRTAGAGDLRAVHRHGDRAVPRRRAADRAAAVDGFCRPGGVARRRPALPRERFRVNAPAEAPSRPPQKSIRSVPPGGRRSMTVARRCSSVGETSLFVRRRGTRAERRNRRVAPWRRTAGRMGVGRLVRAEGARCAHEPPRPLFRVLKFAHLEQQTHASRRPAAPAWAAALVLWLPPGTWPDGEGGRDAIERACPAQLDPDRVRRPPLPRDPLQPHAAPRSRPRRHRRIRSAWTATDEQELAAHNAAGAAA</sequence>
<keyword evidence="5" id="KW-0560">Oxidoreductase</keyword>
<feature type="region of interest" description="Disordered" evidence="8">
    <location>
        <begin position="631"/>
        <end position="687"/>
    </location>
</feature>
<comment type="cofactor">
    <cofactor evidence="1">
        <name>heme</name>
        <dbReference type="ChEBI" id="CHEBI:30413"/>
    </cofactor>
</comment>
<keyword evidence="6" id="KW-0408">Iron</keyword>
<evidence type="ECO:0000256" key="6">
    <source>
        <dbReference type="ARBA" id="ARBA00023004"/>
    </source>
</evidence>
<feature type="compositionally biased region" description="Basic residues" evidence="8">
    <location>
        <begin position="655"/>
        <end position="666"/>
    </location>
</feature>
<name>A0ABY5PF98_9ACTN</name>
<feature type="compositionally biased region" description="Low complexity" evidence="8">
    <location>
        <begin position="678"/>
        <end position="687"/>
    </location>
</feature>
<evidence type="ECO:0000256" key="2">
    <source>
        <dbReference type="ARBA" id="ARBA00010617"/>
    </source>
</evidence>